<evidence type="ECO:0000259" key="6">
    <source>
        <dbReference type="PROSITE" id="PS50271"/>
    </source>
</evidence>
<dbReference type="SUPFAM" id="SSF57850">
    <property type="entry name" value="RING/U-box"/>
    <property type="match status" value="1"/>
</dbReference>
<gene>
    <name evidence="7" type="ORF">H310_09123</name>
</gene>
<evidence type="ECO:0000256" key="2">
    <source>
        <dbReference type="ARBA" id="ARBA00022771"/>
    </source>
</evidence>
<dbReference type="InterPro" id="IPR013083">
    <property type="entry name" value="Znf_RING/FYVE/PHD"/>
</dbReference>
<dbReference type="InterPro" id="IPR018200">
    <property type="entry name" value="USP_CS"/>
</dbReference>
<keyword evidence="2 4" id="KW-0863">Zinc-finger</keyword>
<dbReference type="CDD" id="cd02257">
    <property type="entry name" value="Peptidase_C19"/>
    <property type="match status" value="1"/>
</dbReference>
<dbReference type="OrthoDB" id="21192at2759"/>
<organism evidence="7">
    <name type="scientific">Aphanomyces invadans</name>
    <dbReference type="NCBI Taxonomy" id="157072"/>
    <lineage>
        <taxon>Eukaryota</taxon>
        <taxon>Sar</taxon>
        <taxon>Stramenopiles</taxon>
        <taxon>Oomycota</taxon>
        <taxon>Saprolegniomycetes</taxon>
        <taxon>Saprolegniales</taxon>
        <taxon>Verrucalvaceae</taxon>
        <taxon>Aphanomyces</taxon>
    </lineage>
</organism>
<name>A0A024TVW6_9STRA</name>
<dbReference type="Pfam" id="PF02148">
    <property type="entry name" value="zf-UBP"/>
    <property type="match status" value="1"/>
</dbReference>
<dbReference type="PROSITE" id="PS50271">
    <property type="entry name" value="ZF_UBP"/>
    <property type="match status" value="1"/>
</dbReference>
<accession>A0A024TVW6</accession>
<evidence type="ECO:0000259" key="5">
    <source>
        <dbReference type="PROSITE" id="PS50235"/>
    </source>
</evidence>
<evidence type="ECO:0000256" key="3">
    <source>
        <dbReference type="ARBA" id="ARBA00022833"/>
    </source>
</evidence>
<keyword evidence="1" id="KW-0479">Metal-binding</keyword>
<dbReference type="Pfam" id="PF00443">
    <property type="entry name" value="UCH"/>
    <property type="match status" value="1"/>
</dbReference>
<dbReference type="PANTHER" id="PTHR21646:SF39">
    <property type="entry name" value="UBIQUITIN CARBOXYL-TERMINAL HYDROLASE 16"/>
    <property type="match status" value="1"/>
</dbReference>
<dbReference type="Gene3D" id="3.30.40.10">
    <property type="entry name" value="Zinc/RING finger domain, C3HC4 (zinc finger)"/>
    <property type="match status" value="1"/>
</dbReference>
<dbReference type="PROSITE" id="PS50235">
    <property type="entry name" value="USP_3"/>
    <property type="match status" value="1"/>
</dbReference>
<dbReference type="PANTHER" id="PTHR21646">
    <property type="entry name" value="UBIQUITIN CARBOXYL-TERMINAL HYDROLASE"/>
    <property type="match status" value="1"/>
</dbReference>
<dbReference type="STRING" id="157072.A0A024TVW6"/>
<dbReference type="InterPro" id="IPR028889">
    <property type="entry name" value="USP"/>
</dbReference>
<dbReference type="InterPro" id="IPR038765">
    <property type="entry name" value="Papain-like_cys_pep_sf"/>
</dbReference>
<reference evidence="7" key="1">
    <citation type="submission" date="2013-12" db="EMBL/GenBank/DDBJ databases">
        <title>The Genome Sequence of Aphanomyces invadans NJM9701.</title>
        <authorList>
            <consortium name="The Broad Institute Genomics Platform"/>
            <person name="Russ C."/>
            <person name="Tyler B."/>
            <person name="van West P."/>
            <person name="Dieguez-Uribeondo J."/>
            <person name="Young S.K."/>
            <person name="Zeng Q."/>
            <person name="Gargeya S."/>
            <person name="Fitzgerald M."/>
            <person name="Abouelleil A."/>
            <person name="Alvarado L."/>
            <person name="Chapman S.B."/>
            <person name="Gainer-Dewar J."/>
            <person name="Goldberg J."/>
            <person name="Griggs A."/>
            <person name="Gujja S."/>
            <person name="Hansen M."/>
            <person name="Howarth C."/>
            <person name="Imamovic A."/>
            <person name="Ireland A."/>
            <person name="Larimer J."/>
            <person name="McCowan C."/>
            <person name="Murphy C."/>
            <person name="Pearson M."/>
            <person name="Poon T.W."/>
            <person name="Priest M."/>
            <person name="Roberts A."/>
            <person name="Saif S."/>
            <person name="Shea T."/>
            <person name="Sykes S."/>
            <person name="Wortman J."/>
            <person name="Nusbaum C."/>
            <person name="Birren B."/>
        </authorList>
    </citation>
    <scope>NUCLEOTIDE SEQUENCE [LARGE SCALE GENOMIC DNA]</scope>
    <source>
        <strain evidence="7">NJM9701</strain>
    </source>
</reference>
<dbReference type="AlphaFoldDB" id="A0A024TVW6"/>
<keyword evidence="3" id="KW-0862">Zinc</keyword>
<protein>
    <submittedName>
        <fullName evidence="7">Uncharacterized protein</fullName>
    </submittedName>
</protein>
<dbReference type="EMBL" id="KI913971">
    <property type="protein sequence ID" value="ETV97766.1"/>
    <property type="molecule type" value="Genomic_DNA"/>
</dbReference>
<dbReference type="InterPro" id="IPR050185">
    <property type="entry name" value="Ub_carboxyl-term_hydrolase"/>
</dbReference>
<dbReference type="eggNOG" id="KOG1867">
    <property type="taxonomic scope" value="Eukaryota"/>
</dbReference>
<dbReference type="InterPro" id="IPR001607">
    <property type="entry name" value="Znf_UBP"/>
</dbReference>
<dbReference type="GO" id="GO:0008270">
    <property type="term" value="F:zinc ion binding"/>
    <property type="evidence" value="ECO:0007669"/>
    <property type="project" value="UniProtKB-KW"/>
</dbReference>
<dbReference type="RefSeq" id="XP_008873327.1">
    <property type="nucleotide sequence ID" value="XM_008875105.1"/>
</dbReference>
<dbReference type="Gene3D" id="3.90.70.10">
    <property type="entry name" value="Cysteine proteinases"/>
    <property type="match status" value="1"/>
</dbReference>
<dbReference type="SUPFAM" id="SSF54001">
    <property type="entry name" value="Cysteine proteinases"/>
    <property type="match status" value="1"/>
</dbReference>
<evidence type="ECO:0000313" key="7">
    <source>
        <dbReference type="EMBL" id="ETV97766.1"/>
    </source>
</evidence>
<evidence type="ECO:0000256" key="4">
    <source>
        <dbReference type="PROSITE-ProRule" id="PRU00502"/>
    </source>
</evidence>
<feature type="domain" description="USP" evidence="5">
    <location>
        <begin position="226"/>
        <end position="541"/>
    </location>
</feature>
<dbReference type="GeneID" id="20086173"/>
<proteinExistence type="predicted"/>
<feature type="domain" description="UBP-type" evidence="6">
    <location>
        <begin position="16"/>
        <end position="127"/>
    </location>
</feature>
<evidence type="ECO:0000256" key="1">
    <source>
        <dbReference type="ARBA" id="ARBA00022723"/>
    </source>
</evidence>
<dbReference type="GO" id="GO:0016579">
    <property type="term" value="P:protein deubiquitination"/>
    <property type="evidence" value="ECO:0007669"/>
    <property type="project" value="InterPro"/>
</dbReference>
<dbReference type="GO" id="GO:0004843">
    <property type="term" value="F:cysteine-type deubiquitinase activity"/>
    <property type="evidence" value="ECO:0007669"/>
    <property type="project" value="InterPro"/>
</dbReference>
<sequence length="569" mass="63148">MRTRSKQQAALLAVEEHTQHALASIHLAAVEPAIMDPSKWACCECDTTTCLWLCLFCGNFVCHDTFTATNDGDSNTHMRHHAISAEHVLYMELNEAGHKVYCFDAAAALPSNMDNARGEIYLIRRLLSQDLEVARVTRQTPSGARSPAAKWRKVNNVHGFTFHAAYLSKQAAARRKRDDLLYTASYRWRNLILFKCFASWKDIWTTKFRTMAKPSRRLNALYPGNTGLRNLGNTCYMNAALQSLSHVTLLKNAVMSASTVGPPGALLWELKHVMQRLWSGKYAALSPDAILAVVWQTFPTLAGFKQQDCDELLRHLLDSMRSGAASVVDPPLARCFVDALFEGVVVRTITCNRCMHESSTNEMFLGVLSVDIPTPHRVHAGRRRRVATAHCSMIDCLATTFAAESLQRDAQYFCSNCDAKQDAVKLTQLGAAPPVIIFHVNRTGWTADGEPDKIPTHVAFPERGLDLSMIMAAPPRTSTVYDLDAAIVHEGRTLTQGHYTAYANNALGGAGWFHFNDHRVHKCTWKDVASAQAYLLVYSQRQTNSQPRPHGSQCCEASVRATHGAMDSG</sequence>
<dbReference type="InterPro" id="IPR001394">
    <property type="entry name" value="Peptidase_C19_UCH"/>
</dbReference>
<dbReference type="PROSITE" id="PS00972">
    <property type="entry name" value="USP_1"/>
    <property type="match status" value="1"/>
</dbReference>
<dbReference type="VEuPathDB" id="FungiDB:H310_09123"/>